<keyword evidence="3" id="KW-1185">Reference proteome</keyword>
<comment type="caution">
    <text evidence="2">The sequence shown here is derived from an EMBL/GenBank/DDBJ whole genome shotgun (WGS) entry which is preliminary data.</text>
</comment>
<protein>
    <submittedName>
        <fullName evidence="2">Uncharacterized protein</fullName>
    </submittedName>
</protein>
<accession>A0A178YCE7</accession>
<evidence type="ECO:0000313" key="3">
    <source>
        <dbReference type="Proteomes" id="UP000078507"/>
    </source>
</evidence>
<dbReference type="AlphaFoldDB" id="A0A178YCE7"/>
<feature type="region of interest" description="Disordered" evidence="1">
    <location>
        <begin position="42"/>
        <end position="93"/>
    </location>
</feature>
<proteinExistence type="predicted"/>
<dbReference type="EMBL" id="LNQB01000073">
    <property type="protein sequence ID" value="OAP45158.1"/>
    <property type="molecule type" value="Genomic_DNA"/>
</dbReference>
<dbReference type="RefSeq" id="WP_066875604.1">
    <property type="nucleotide sequence ID" value="NZ_LNQB01000073.1"/>
</dbReference>
<dbReference type="STRING" id="36856.ATB98_19790"/>
<name>A0A178YCE7_SINSA</name>
<dbReference type="OrthoDB" id="8369032at2"/>
<dbReference type="Proteomes" id="UP000078507">
    <property type="component" value="Unassembled WGS sequence"/>
</dbReference>
<organism evidence="2 3">
    <name type="scientific">Sinorhizobium saheli</name>
    <dbReference type="NCBI Taxonomy" id="36856"/>
    <lineage>
        <taxon>Bacteria</taxon>
        <taxon>Pseudomonadati</taxon>
        <taxon>Pseudomonadota</taxon>
        <taxon>Alphaproteobacteria</taxon>
        <taxon>Hyphomicrobiales</taxon>
        <taxon>Rhizobiaceae</taxon>
        <taxon>Sinorhizobium/Ensifer group</taxon>
        <taxon>Sinorhizobium</taxon>
    </lineage>
</organism>
<reference evidence="2 3" key="1">
    <citation type="submission" date="2015-11" db="EMBL/GenBank/DDBJ databases">
        <title>Ensifer anhuiense sp. nov., an effective nitrogen fixation bacterium with Glycine soja.</title>
        <authorList>
            <person name="Yan H."/>
            <person name="Chen W."/>
        </authorList>
    </citation>
    <scope>NUCLEOTIDE SEQUENCE [LARGE SCALE GENOMIC DNA]</scope>
    <source>
        <strain evidence="2 3">LMG 7837</strain>
    </source>
</reference>
<sequence>MDLLGGGSKSMQASRLLAVLWLFCASLAMQVIAVGQGASARAAGAPAGDVSSPDTGPSDRPVARQITRAVPLPDFRFNSDRADGKSTAGGDPAAALPVEFLPLPAHEKVRPPSLARAEIVVGTPPRSERIRAPPEA</sequence>
<gene>
    <name evidence="2" type="ORF">ATB98_19790</name>
</gene>
<evidence type="ECO:0000256" key="1">
    <source>
        <dbReference type="SAM" id="MobiDB-lite"/>
    </source>
</evidence>
<evidence type="ECO:0000313" key="2">
    <source>
        <dbReference type="EMBL" id="OAP45158.1"/>
    </source>
</evidence>